<gene>
    <name evidence="2" type="ORF">OsJ_21257</name>
</gene>
<evidence type="ECO:0000259" key="1">
    <source>
        <dbReference type="Pfam" id="PF24964"/>
    </source>
</evidence>
<feature type="domain" description="DUF7769" evidence="1">
    <location>
        <begin position="147"/>
        <end position="204"/>
    </location>
</feature>
<sequence>MALDLNIALDDGDEHAVPNLNEAVADQEDDQVGGDLQGGANHELPGGDFQGGANHVLPFDLNLYASDHQGEIHLDDADAMDQVLQVNGGHNHNAFPFDLNFDANEEDLQYHLDMQEYGVYAGDVDVVFEQEELVDSDEEDEHQNKNLTKIQRQQIYAALTGKTNNGILRKMRKNATTEVAAMFNVKRARVQAIWRRVKQCRAQGIPIDVISRKKKNCGRKKKEINLTDVANVPLQQRGTLRLFASASAVARPRYNEEGICTFDGKIGLWPFTRKEPAQRTSHNRPRGTLVNKTIKVDRDTITMPSRNLRAVGSGSLPKAFLQVTREIRQPRESFSLPDASEGYDSMITHIPPTTISGQYLAQAFTECTHPEDDDHEAST</sequence>
<evidence type="ECO:0000313" key="2">
    <source>
        <dbReference type="EMBL" id="EAZ36914.1"/>
    </source>
</evidence>
<dbReference type="InterPro" id="IPR056671">
    <property type="entry name" value="DUF7769"/>
</dbReference>
<accession>A3BBH5</accession>
<proteinExistence type="predicted"/>
<dbReference type="AlphaFoldDB" id="A3BBH5"/>
<dbReference type="PANTHER" id="PTHR33889:SF1">
    <property type="entry name" value="OS03G0834800 PROTEIN"/>
    <property type="match status" value="1"/>
</dbReference>
<dbReference type="EMBL" id="CM000143">
    <property type="protein sequence ID" value="EAZ36914.1"/>
    <property type="molecule type" value="Genomic_DNA"/>
</dbReference>
<dbReference type="Proteomes" id="UP000007752">
    <property type="component" value="Chromosome 6"/>
</dbReference>
<reference evidence="2" key="2">
    <citation type="submission" date="2008-12" db="EMBL/GenBank/DDBJ databases">
        <title>Improved gene annotation of the rice (Oryza sativa) genomes.</title>
        <authorList>
            <person name="Wang J."/>
            <person name="Li R."/>
            <person name="Fan W."/>
            <person name="Huang Q."/>
            <person name="Zhang J."/>
            <person name="Zhou Y."/>
            <person name="Hu Y."/>
            <person name="Zi S."/>
            <person name="Li J."/>
            <person name="Ni P."/>
            <person name="Zheng H."/>
            <person name="Zhang Y."/>
            <person name="Zhao M."/>
            <person name="Hao Q."/>
            <person name="McDermott J."/>
            <person name="Samudrala R."/>
            <person name="Kristiansen K."/>
            <person name="Wong G.K.-S."/>
        </authorList>
    </citation>
    <scope>NUCLEOTIDE SEQUENCE</scope>
</reference>
<dbReference type="Pfam" id="PF24964">
    <property type="entry name" value="DUF7769"/>
    <property type="match status" value="1"/>
</dbReference>
<organism evidence="2">
    <name type="scientific">Oryza sativa subsp. japonica</name>
    <name type="common">Rice</name>
    <dbReference type="NCBI Taxonomy" id="39947"/>
    <lineage>
        <taxon>Eukaryota</taxon>
        <taxon>Viridiplantae</taxon>
        <taxon>Streptophyta</taxon>
        <taxon>Embryophyta</taxon>
        <taxon>Tracheophyta</taxon>
        <taxon>Spermatophyta</taxon>
        <taxon>Magnoliopsida</taxon>
        <taxon>Liliopsida</taxon>
        <taxon>Poales</taxon>
        <taxon>Poaceae</taxon>
        <taxon>BOP clade</taxon>
        <taxon>Oryzoideae</taxon>
        <taxon>Oryzeae</taxon>
        <taxon>Oryzinae</taxon>
        <taxon>Oryza</taxon>
        <taxon>Oryza sativa</taxon>
    </lineage>
</organism>
<dbReference type="PANTHER" id="PTHR33889">
    <property type="entry name" value="OS04G0681850 PROTEIN"/>
    <property type="match status" value="1"/>
</dbReference>
<reference evidence="2" key="1">
    <citation type="journal article" date="2005" name="PLoS Biol.">
        <title>The genomes of Oryza sativa: a history of duplications.</title>
        <authorList>
            <person name="Yu J."/>
            <person name="Wang J."/>
            <person name="Lin W."/>
            <person name="Li S."/>
            <person name="Li H."/>
            <person name="Zhou J."/>
            <person name="Ni P."/>
            <person name="Dong W."/>
            <person name="Hu S."/>
            <person name="Zeng C."/>
            <person name="Zhang J."/>
            <person name="Zhang Y."/>
            <person name="Li R."/>
            <person name="Xu Z."/>
            <person name="Li S."/>
            <person name="Li X."/>
            <person name="Zheng H."/>
            <person name="Cong L."/>
            <person name="Lin L."/>
            <person name="Yin J."/>
            <person name="Geng J."/>
            <person name="Li G."/>
            <person name="Shi J."/>
            <person name="Liu J."/>
            <person name="Lv H."/>
            <person name="Li J."/>
            <person name="Wang J."/>
            <person name="Deng Y."/>
            <person name="Ran L."/>
            <person name="Shi X."/>
            <person name="Wang X."/>
            <person name="Wu Q."/>
            <person name="Li C."/>
            <person name="Ren X."/>
            <person name="Wang J."/>
            <person name="Wang X."/>
            <person name="Li D."/>
            <person name="Liu D."/>
            <person name="Zhang X."/>
            <person name="Ji Z."/>
            <person name="Zhao W."/>
            <person name="Sun Y."/>
            <person name="Zhang Z."/>
            <person name="Bao J."/>
            <person name="Han Y."/>
            <person name="Dong L."/>
            <person name="Ji J."/>
            <person name="Chen P."/>
            <person name="Wu S."/>
            <person name="Liu J."/>
            <person name="Xiao Y."/>
            <person name="Bu D."/>
            <person name="Tan J."/>
            <person name="Yang L."/>
            <person name="Ye C."/>
            <person name="Zhang J."/>
            <person name="Xu J."/>
            <person name="Zhou Y."/>
            <person name="Yu Y."/>
            <person name="Zhang B."/>
            <person name="Zhuang S."/>
            <person name="Wei H."/>
            <person name="Liu B."/>
            <person name="Lei M."/>
            <person name="Yu H."/>
            <person name="Li Y."/>
            <person name="Xu H."/>
            <person name="Wei S."/>
            <person name="He X."/>
            <person name="Fang L."/>
            <person name="Zhang Z."/>
            <person name="Zhang Y."/>
            <person name="Huang X."/>
            <person name="Su Z."/>
            <person name="Tong W."/>
            <person name="Li J."/>
            <person name="Tong Z."/>
            <person name="Li S."/>
            <person name="Ye J."/>
            <person name="Wang L."/>
            <person name="Fang L."/>
            <person name="Lei T."/>
            <person name="Chen C."/>
            <person name="Chen H."/>
            <person name="Xu Z."/>
            <person name="Li H."/>
            <person name="Huang H."/>
            <person name="Zhang F."/>
            <person name="Xu H."/>
            <person name="Li N."/>
            <person name="Zhao C."/>
            <person name="Li S."/>
            <person name="Dong L."/>
            <person name="Huang Y."/>
            <person name="Li L."/>
            <person name="Xi Y."/>
            <person name="Qi Q."/>
            <person name="Li W."/>
            <person name="Zhang B."/>
            <person name="Hu W."/>
            <person name="Zhang Y."/>
            <person name="Tian X."/>
            <person name="Jiao Y."/>
            <person name="Liang X."/>
            <person name="Jin J."/>
            <person name="Gao L."/>
            <person name="Zheng W."/>
            <person name="Hao B."/>
            <person name="Liu S."/>
            <person name="Wang W."/>
            <person name="Yuan L."/>
            <person name="Cao M."/>
            <person name="McDermott J."/>
            <person name="Samudrala R."/>
            <person name="Wang J."/>
            <person name="Wong G.K."/>
            <person name="Yang H."/>
        </authorList>
    </citation>
    <scope>NUCLEOTIDE SEQUENCE [LARGE SCALE GENOMIC DNA]</scope>
</reference>
<name>A3BBH5_ORYSJ</name>
<protein>
    <recommendedName>
        <fullName evidence="1">DUF7769 domain-containing protein</fullName>
    </recommendedName>
</protein>